<feature type="compositionally biased region" description="Basic and acidic residues" evidence="1">
    <location>
        <begin position="118"/>
        <end position="131"/>
    </location>
</feature>
<feature type="compositionally biased region" description="Low complexity" evidence="1">
    <location>
        <begin position="205"/>
        <end position="235"/>
    </location>
</feature>
<gene>
    <name evidence="3" type="ORF">GCM10010406_46900</name>
</gene>
<sequence length="318" mass="34254">MGYTVLYIAFGVVALWLLGEVLLQYKARLRWRVLAFAGFMGVVTGVAAHSVVVICLGAAAFGTGQTFVTLSYRKGFSSGWALGGRPGTSRRRRTEAARTEPTLEVSGIEEAPAAPAHDTGHDAHDTGRGAERWASPVDGDSYGGDGPGTAYVPQPMDDDTGGYAAYRPAAAEPRYPGGPYAGTSAYTASYDEPQHGRPQEPDSYGFPGPGEAPAAGAPQTGGQEYGQPYGQEYGQDYTQDYGRQYEPQQYGQQQYGQYYDYGQYPAAQQPQQPQQFEDPYYDTPSGGVWVPQQREGEPGAAPVPEPGPHPGGYDQYRY</sequence>
<dbReference type="Proteomes" id="UP001501358">
    <property type="component" value="Unassembled WGS sequence"/>
</dbReference>
<accession>A0ABP5ZYZ9</accession>
<reference evidence="4" key="1">
    <citation type="journal article" date="2019" name="Int. J. Syst. Evol. Microbiol.">
        <title>The Global Catalogue of Microorganisms (GCM) 10K type strain sequencing project: providing services to taxonomists for standard genome sequencing and annotation.</title>
        <authorList>
            <consortium name="The Broad Institute Genomics Platform"/>
            <consortium name="The Broad Institute Genome Sequencing Center for Infectious Disease"/>
            <person name="Wu L."/>
            <person name="Ma J."/>
        </authorList>
    </citation>
    <scope>NUCLEOTIDE SEQUENCE [LARGE SCALE GENOMIC DNA]</scope>
    <source>
        <strain evidence="4">JCM 6307</strain>
    </source>
</reference>
<feature type="compositionally biased region" description="Low complexity" evidence="1">
    <location>
        <begin position="161"/>
        <end position="182"/>
    </location>
</feature>
<feature type="region of interest" description="Disordered" evidence="1">
    <location>
        <begin position="83"/>
        <end position="318"/>
    </location>
</feature>
<keyword evidence="2" id="KW-0472">Membrane</keyword>
<name>A0ABP5ZYZ9_9ACTN</name>
<proteinExistence type="predicted"/>
<evidence type="ECO:0008006" key="5">
    <source>
        <dbReference type="Google" id="ProtNLM"/>
    </source>
</evidence>
<comment type="caution">
    <text evidence="3">The sequence shown here is derived from an EMBL/GenBank/DDBJ whole genome shotgun (WGS) entry which is preliminary data.</text>
</comment>
<evidence type="ECO:0000256" key="1">
    <source>
        <dbReference type="SAM" id="MobiDB-lite"/>
    </source>
</evidence>
<organism evidence="3 4">
    <name type="scientific">Streptomyces thermolineatus</name>
    <dbReference type="NCBI Taxonomy" id="44033"/>
    <lineage>
        <taxon>Bacteria</taxon>
        <taxon>Bacillati</taxon>
        <taxon>Actinomycetota</taxon>
        <taxon>Actinomycetes</taxon>
        <taxon>Kitasatosporales</taxon>
        <taxon>Streptomycetaceae</taxon>
        <taxon>Streptomyces</taxon>
    </lineage>
</organism>
<feature type="transmembrane region" description="Helical" evidence="2">
    <location>
        <begin position="35"/>
        <end position="61"/>
    </location>
</feature>
<evidence type="ECO:0000256" key="2">
    <source>
        <dbReference type="SAM" id="Phobius"/>
    </source>
</evidence>
<evidence type="ECO:0000313" key="4">
    <source>
        <dbReference type="Proteomes" id="UP001501358"/>
    </source>
</evidence>
<evidence type="ECO:0000313" key="3">
    <source>
        <dbReference type="EMBL" id="GAA2504847.1"/>
    </source>
</evidence>
<feature type="compositionally biased region" description="Low complexity" evidence="1">
    <location>
        <begin position="244"/>
        <end position="282"/>
    </location>
</feature>
<dbReference type="RefSeq" id="WP_344385279.1">
    <property type="nucleotide sequence ID" value="NZ_BAAATA010000036.1"/>
</dbReference>
<keyword evidence="4" id="KW-1185">Reference proteome</keyword>
<feature type="transmembrane region" description="Helical" evidence="2">
    <location>
        <begin position="6"/>
        <end position="23"/>
    </location>
</feature>
<protein>
    <recommendedName>
        <fullName evidence="5">Integral membrane protein</fullName>
    </recommendedName>
</protein>
<keyword evidence="2" id="KW-0812">Transmembrane</keyword>
<dbReference type="EMBL" id="BAAATA010000036">
    <property type="protein sequence ID" value="GAA2504847.1"/>
    <property type="molecule type" value="Genomic_DNA"/>
</dbReference>
<keyword evidence="2" id="KW-1133">Transmembrane helix</keyword>